<dbReference type="AlphaFoldDB" id="A0AAV4NMQ6"/>
<name>A0AAV4NMQ6_CAEEX</name>
<protein>
    <submittedName>
        <fullName evidence="1">Uncharacterized protein</fullName>
    </submittedName>
</protein>
<comment type="caution">
    <text evidence="1">The sequence shown here is derived from an EMBL/GenBank/DDBJ whole genome shotgun (WGS) entry which is preliminary data.</text>
</comment>
<dbReference type="Proteomes" id="UP001054945">
    <property type="component" value="Unassembled WGS sequence"/>
</dbReference>
<evidence type="ECO:0000313" key="1">
    <source>
        <dbReference type="EMBL" id="GIX85560.1"/>
    </source>
</evidence>
<dbReference type="EMBL" id="BPLR01021072">
    <property type="protein sequence ID" value="GIX85560.1"/>
    <property type="molecule type" value="Genomic_DNA"/>
</dbReference>
<accession>A0AAV4NMQ6</accession>
<sequence length="80" mass="8951">MSILVAIREHLLLPHHPRSNLPSFRSHPLPPQKRKFPPVVGNFNVLMSTTHGELPNNHVPEVCDIKEGTSDTLDLTSLLL</sequence>
<gene>
    <name evidence="1" type="ORF">CEXT_222861</name>
</gene>
<proteinExistence type="predicted"/>
<reference evidence="1 2" key="1">
    <citation type="submission" date="2021-06" db="EMBL/GenBank/DDBJ databases">
        <title>Caerostris extrusa draft genome.</title>
        <authorList>
            <person name="Kono N."/>
            <person name="Arakawa K."/>
        </authorList>
    </citation>
    <scope>NUCLEOTIDE SEQUENCE [LARGE SCALE GENOMIC DNA]</scope>
</reference>
<organism evidence="1 2">
    <name type="scientific">Caerostris extrusa</name>
    <name type="common">Bark spider</name>
    <name type="synonym">Caerostris bankana</name>
    <dbReference type="NCBI Taxonomy" id="172846"/>
    <lineage>
        <taxon>Eukaryota</taxon>
        <taxon>Metazoa</taxon>
        <taxon>Ecdysozoa</taxon>
        <taxon>Arthropoda</taxon>
        <taxon>Chelicerata</taxon>
        <taxon>Arachnida</taxon>
        <taxon>Araneae</taxon>
        <taxon>Araneomorphae</taxon>
        <taxon>Entelegynae</taxon>
        <taxon>Araneoidea</taxon>
        <taxon>Araneidae</taxon>
        <taxon>Caerostris</taxon>
    </lineage>
</organism>
<keyword evidence="2" id="KW-1185">Reference proteome</keyword>
<evidence type="ECO:0000313" key="2">
    <source>
        <dbReference type="Proteomes" id="UP001054945"/>
    </source>
</evidence>